<comment type="caution">
    <text evidence="1">The sequence shown here is derived from an EMBL/GenBank/DDBJ whole genome shotgun (WGS) entry which is preliminary data.</text>
</comment>
<dbReference type="Proteomes" id="UP001141253">
    <property type="component" value="Chromosome 9"/>
</dbReference>
<gene>
    <name evidence="1" type="ORF">OIU77_028554</name>
</gene>
<keyword evidence="2" id="KW-1185">Reference proteome</keyword>
<name>A0ABQ9BHY4_9ROSI</name>
<organism evidence="1 2">
    <name type="scientific">Salix suchowensis</name>
    <dbReference type="NCBI Taxonomy" id="1278906"/>
    <lineage>
        <taxon>Eukaryota</taxon>
        <taxon>Viridiplantae</taxon>
        <taxon>Streptophyta</taxon>
        <taxon>Embryophyta</taxon>
        <taxon>Tracheophyta</taxon>
        <taxon>Spermatophyta</taxon>
        <taxon>Magnoliopsida</taxon>
        <taxon>eudicotyledons</taxon>
        <taxon>Gunneridae</taxon>
        <taxon>Pentapetalae</taxon>
        <taxon>rosids</taxon>
        <taxon>fabids</taxon>
        <taxon>Malpighiales</taxon>
        <taxon>Salicaceae</taxon>
        <taxon>Saliceae</taxon>
        <taxon>Salix</taxon>
    </lineage>
</organism>
<protein>
    <submittedName>
        <fullName evidence="1">Uncharacterized protein</fullName>
    </submittedName>
</protein>
<sequence>MSCLSLREIRLEISALPRNGKGKLVLFFPISRHLHDHHL</sequence>
<accession>A0ABQ9BHY4</accession>
<dbReference type="EMBL" id="JAPFFI010000008">
    <property type="protein sequence ID" value="KAJ6385397.1"/>
    <property type="molecule type" value="Genomic_DNA"/>
</dbReference>
<feature type="non-terminal residue" evidence="1">
    <location>
        <position position="39"/>
    </location>
</feature>
<reference evidence="1" key="2">
    <citation type="journal article" date="2023" name="Int. J. Mol. Sci.">
        <title>De Novo Assembly and Annotation of 11 Diverse Shrub Willow (Salix) Genomes Reveals Novel Gene Organization in Sex-Linked Regions.</title>
        <authorList>
            <person name="Hyden B."/>
            <person name="Feng K."/>
            <person name="Yates T.B."/>
            <person name="Jawdy S."/>
            <person name="Cereghino C."/>
            <person name="Smart L.B."/>
            <person name="Muchero W."/>
        </authorList>
    </citation>
    <scope>NUCLEOTIDE SEQUENCE</scope>
    <source>
        <tissue evidence="1">Shoot tip</tissue>
    </source>
</reference>
<evidence type="ECO:0000313" key="1">
    <source>
        <dbReference type="EMBL" id="KAJ6385397.1"/>
    </source>
</evidence>
<reference evidence="1" key="1">
    <citation type="submission" date="2022-10" db="EMBL/GenBank/DDBJ databases">
        <authorList>
            <person name="Hyden B.L."/>
            <person name="Feng K."/>
            <person name="Yates T."/>
            <person name="Jawdy S."/>
            <person name="Smart L.B."/>
            <person name="Muchero W."/>
        </authorList>
    </citation>
    <scope>NUCLEOTIDE SEQUENCE</scope>
    <source>
        <tissue evidence="1">Shoot tip</tissue>
    </source>
</reference>
<evidence type="ECO:0000313" key="2">
    <source>
        <dbReference type="Proteomes" id="UP001141253"/>
    </source>
</evidence>
<proteinExistence type="predicted"/>